<evidence type="ECO:0000313" key="3">
    <source>
        <dbReference type="EMBL" id="CAI3971713.1"/>
    </source>
</evidence>
<dbReference type="EMBL" id="CAMXCT020000001">
    <property type="protein sequence ID" value="CAL1125088.1"/>
    <property type="molecule type" value="Genomic_DNA"/>
</dbReference>
<dbReference type="Gene3D" id="3.40.50.300">
    <property type="entry name" value="P-loop containing nucleotide triphosphate hydrolases"/>
    <property type="match status" value="2"/>
</dbReference>
<dbReference type="OrthoDB" id="448034at2759"/>
<dbReference type="AlphaFoldDB" id="A0A9P1BE05"/>
<keyword evidence="5" id="KW-1185">Reference proteome</keyword>
<feature type="domain" description="Bacterial type II secretion system protein E" evidence="2">
    <location>
        <begin position="588"/>
        <end position="864"/>
    </location>
</feature>
<evidence type="ECO:0000259" key="2">
    <source>
        <dbReference type="Pfam" id="PF00437"/>
    </source>
</evidence>
<dbReference type="PANTHER" id="PTHR30486:SF15">
    <property type="entry name" value="TYPE II_IV SECRETION SYSTEM ATPASE"/>
    <property type="match status" value="1"/>
</dbReference>
<evidence type="ECO:0000313" key="5">
    <source>
        <dbReference type="Proteomes" id="UP001152797"/>
    </source>
</evidence>
<dbReference type="EMBL" id="CAMXCT030000001">
    <property type="protein sequence ID" value="CAL4759025.1"/>
    <property type="molecule type" value="Genomic_DNA"/>
</dbReference>
<evidence type="ECO:0000256" key="1">
    <source>
        <dbReference type="ARBA" id="ARBA00006611"/>
    </source>
</evidence>
<accession>A0A9P1BE05</accession>
<organism evidence="3">
    <name type="scientific">Cladocopium goreaui</name>
    <dbReference type="NCBI Taxonomy" id="2562237"/>
    <lineage>
        <taxon>Eukaryota</taxon>
        <taxon>Sar</taxon>
        <taxon>Alveolata</taxon>
        <taxon>Dinophyceae</taxon>
        <taxon>Suessiales</taxon>
        <taxon>Symbiodiniaceae</taxon>
        <taxon>Cladocopium</taxon>
    </lineage>
</organism>
<gene>
    <name evidence="3" type="ORF">C1SCF055_LOCUS303</name>
</gene>
<sequence length="953" mass="104175">MVKKRACDAKSPLKVHYVRYCTQLPAGALPPHASIRAFNSFALIEAMIASATHNLCAAEAFFVDTYETNHRVTMGQRENVMSDTAMSMQEKAVNENNGSSPSLSWSLFPELAQEAQSSTSVSEPHSNSTLSVLVASDSPALTDRICRGLKASNIACSPDSITPLNLLIENGDHCTRGVDILFIASEFSSAIAKGAIESVRGCDATVVAVGQDCDARKILEVIRAGADDYLEDGPDFESELKTLHSARETGDLYSVIGTSGGCGASVVAANIAAVLAQRNLLCGLLDLQLQGGDLAALLNATPVHTIADLFGSTTTIDRAMFEQSVSELSGGVNLLAGPDLFNSVRHASPQQIQALVEMARGSFGHVVVDLEDVIHRDQLWTLSSSSYVLVVFRLEFPALMRTRKYIEHLLNSGIRRERMVLIANRCGGSSNVPRDKAVKALGAEISHQIPDDPDHILPAVNLGHATVARYPKAPFTKAIERIVDEITGEVPEATPAPGVRRWGQAMKASLTGAASWLLSDEERFIRLKRELHERLIAGMDLAAARKVHPERLREELRRAASELCRSQTELLSQAERDRLIDELIYEALGLGPLEPLMLDPTVSDILINGPNTVYVERRGKLERTSVRFHDLDHLTSIVQRIANRVGRRIDESSPMVDARLPDGSRVNAIIHPLALDGALVSIRRFSATPLLARDLVARQSSTPEMLEFLAACVRARMNMIISGGTGSGKTTLLNMLSGCIPQDERIATIEDAAELQLQQPHVARMETRPPNIEGRGEVVARDLLRNALRMRPDRIIVGECRGAEAFDMLQAMNTGHEGSLTTIHANDTRDAISRLEMLIGMAAPELPMWFIHRQIASAIHIVVQTNRLPGGARKITQISEVTGMEGNAISMHDLFVFEQTGMNEDRQAEGTFSATGMRPHCQRRLERAGIFLSPAMFERRDIPVERLDRVAAR</sequence>
<dbReference type="EMBL" id="CAMXCT010000001">
    <property type="protein sequence ID" value="CAI3971713.1"/>
    <property type="molecule type" value="Genomic_DNA"/>
</dbReference>
<dbReference type="CDD" id="cd01130">
    <property type="entry name" value="VirB11-like_ATPase"/>
    <property type="match status" value="1"/>
</dbReference>
<dbReference type="Gene3D" id="3.30.450.380">
    <property type="match status" value="1"/>
</dbReference>
<comment type="similarity">
    <text evidence="1">Belongs to the GSP E family.</text>
</comment>
<reference evidence="4 5" key="2">
    <citation type="submission" date="2024-05" db="EMBL/GenBank/DDBJ databases">
        <authorList>
            <person name="Chen Y."/>
            <person name="Shah S."/>
            <person name="Dougan E. K."/>
            <person name="Thang M."/>
            <person name="Chan C."/>
        </authorList>
    </citation>
    <scope>NUCLEOTIDE SEQUENCE [LARGE SCALE GENOMIC DNA]</scope>
</reference>
<dbReference type="PANTHER" id="PTHR30486">
    <property type="entry name" value="TWITCHING MOTILITY PROTEIN PILT"/>
    <property type="match status" value="1"/>
</dbReference>
<dbReference type="SUPFAM" id="SSF52540">
    <property type="entry name" value="P-loop containing nucleoside triphosphate hydrolases"/>
    <property type="match status" value="2"/>
</dbReference>
<dbReference type="Pfam" id="PF00437">
    <property type="entry name" value="T2SSE"/>
    <property type="match status" value="1"/>
</dbReference>
<dbReference type="InterPro" id="IPR050921">
    <property type="entry name" value="T4SS_GSP_E_ATPase"/>
</dbReference>
<dbReference type="InterPro" id="IPR001482">
    <property type="entry name" value="T2SS/T4SS_dom"/>
</dbReference>
<protein>
    <submittedName>
        <fullName evidence="4">Conjugal transfer protein MT3759</fullName>
    </submittedName>
</protein>
<name>A0A9P1BE05_9DINO</name>
<evidence type="ECO:0000313" key="4">
    <source>
        <dbReference type="EMBL" id="CAL4759025.1"/>
    </source>
</evidence>
<comment type="caution">
    <text evidence="3">The sequence shown here is derived from an EMBL/GenBank/DDBJ whole genome shotgun (WGS) entry which is preliminary data.</text>
</comment>
<reference evidence="3" key="1">
    <citation type="submission" date="2022-10" db="EMBL/GenBank/DDBJ databases">
        <authorList>
            <person name="Chen Y."/>
            <person name="Dougan E. K."/>
            <person name="Chan C."/>
            <person name="Rhodes N."/>
            <person name="Thang M."/>
        </authorList>
    </citation>
    <scope>NUCLEOTIDE SEQUENCE</scope>
</reference>
<dbReference type="Proteomes" id="UP001152797">
    <property type="component" value="Unassembled WGS sequence"/>
</dbReference>
<dbReference type="InterPro" id="IPR027417">
    <property type="entry name" value="P-loop_NTPase"/>
</dbReference>
<dbReference type="GO" id="GO:0016887">
    <property type="term" value="F:ATP hydrolysis activity"/>
    <property type="evidence" value="ECO:0007669"/>
    <property type="project" value="InterPro"/>
</dbReference>
<proteinExistence type="inferred from homology"/>